<feature type="compositionally biased region" description="Basic residues" evidence="1">
    <location>
        <begin position="322"/>
        <end position="331"/>
    </location>
</feature>
<evidence type="ECO:0000313" key="2">
    <source>
        <dbReference type="EMBL" id="KAI1518759.1"/>
    </source>
</evidence>
<protein>
    <submittedName>
        <fullName evidence="2">Uncharacterized protein</fullName>
    </submittedName>
</protein>
<keyword evidence="3" id="KW-1185">Reference proteome</keyword>
<feature type="compositionally biased region" description="Polar residues" evidence="1">
    <location>
        <begin position="197"/>
        <end position="208"/>
    </location>
</feature>
<dbReference type="EMBL" id="NRDI02000002">
    <property type="protein sequence ID" value="KAI1518759.1"/>
    <property type="molecule type" value="Genomic_DNA"/>
</dbReference>
<feature type="compositionally biased region" description="Polar residues" evidence="1">
    <location>
        <begin position="306"/>
        <end position="320"/>
    </location>
</feature>
<evidence type="ECO:0000256" key="1">
    <source>
        <dbReference type="SAM" id="MobiDB-lite"/>
    </source>
</evidence>
<comment type="caution">
    <text evidence="2">The sequence shown here is derived from an EMBL/GenBank/DDBJ whole genome shotgun (WGS) entry which is preliminary data.</text>
</comment>
<feature type="compositionally biased region" description="Polar residues" evidence="1">
    <location>
        <begin position="232"/>
        <end position="251"/>
    </location>
</feature>
<reference evidence="3" key="1">
    <citation type="journal article" date="2022" name="Microb. Genom.">
        <title>A global pangenome for the wheat fungal pathogen Pyrenophora tritici-repentis and prediction of effector protein structural homology.</title>
        <authorList>
            <person name="Moolhuijzen P.M."/>
            <person name="See P.T."/>
            <person name="Shi G."/>
            <person name="Powell H.R."/>
            <person name="Cockram J."/>
            <person name="Jorgensen L.N."/>
            <person name="Benslimane H."/>
            <person name="Strelkov S.E."/>
            <person name="Turner J."/>
            <person name="Liu Z."/>
            <person name="Moffat C.S."/>
        </authorList>
    </citation>
    <scope>NUCLEOTIDE SEQUENCE [LARGE SCALE GENOMIC DNA]</scope>
</reference>
<sequence>MYDEIVYHYLPEGLQLNQYDEKNDAIRCLYEHQKLQIYRELCRISGKTPHSTIQECAHKLKDKAPYVNLWDFIDACRTGTQLRTFHDWNDFVSYIMEERTIPSKDARKNEFLAVFLQNLRQGPRRRRRDQVGAPVSASMGPPVGLPARPPVRDQDGPYRGDHYVPQGNDQCRPPAGDQYRPHERNQHRDQHRAEPIPTSTPALTSSKYNLPDNMSLISERSRSSSPCHQSAKSSRSSTPIPAASTQPSSASDINSSAAFIKEEAPLSPEADCAIYFDTLEDDADIEYELSQVPSMPATQRGPLDNGNATFQPSKQHTQPQVKVKKGIGRVR</sequence>
<dbReference type="PANTHER" id="PTHR38846:SF1">
    <property type="entry name" value="C3H1-TYPE DOMAIN-CONTAINING PROTEIN"/>
    <property type="match status" value="1"/>
</dbReference>
<dbReference type="PANTHER" id="PTHR38846">
    <property type="entry name" value="C3H1-TYPE DOMAIN-CONTAINING PROTEIN"/>
    <property type="match status" value="1"/>
</dbReference>
<organism evidence="2 3">
    <name type="scientific">Pyrenophora tritici-repentis</name>
    <dbReference type="NCBI Taxonomy" id="45151"/>
    <lineage>
        <taxon>Eukaryota</taxon>
        <taxon>Fungi</taxon>
        <taxon>Dikarya</taxon>
        <taxon>Ascomycota</taxon>
        <taxon>Pezizomycotina</taxon>
        <taxon>Dothideomycetes</taxon>
        <taxon>Pleosporomycetidae</taxon>
        <taxon>Pleosporales</taxon>
        <taxon>Pleosporineae</taxon>
        <taxon>Pleosporaceae</taxon>
        <taxon>Pyrenophora</taxon>
    </lineage>
</organism>
<feature type="compositionally biased region" description="Low complexity" evidence="1">
    <location>
        <begin position="213"/>
        <end position="231"/>
    </location>
</feature>
<gene>
    <name evidence="2" type="ORF">Ptr86124_001887</name>
</gene>
<proteinExistence type="predicted"/>
<feature type="region of interest" description="Disordered" evidence="1">
    <location>
        <begin position="293"/>
        <end position="331"/>
    </location>
</feature>
<dbReference type="OrthoDB" id="3798049at2759"/>
<feature type="compositionally biased region" description="Basic and acidic residues" evidence="1">
    <location>
        <begin position="179"/>
        <end position="194"/>
    </location>
</feature>
<dbReference type="Proteomes" id="UP000249757">
    <property type="component" value="Unassembled WGS sequence"/>
</dbReference>
<name>A0A2W1FQ59_9PLEO</name>
<feature type="compositionally biased region" description="Basic and acidic residues" evidence="1">
    <location>
        <begin position="150"/>
        <end position="162"/>
    </location>
</feature>
<dbReference type="AlphaFoldDB" id="A0A2W1FQ59"/>
<feature type="region of interest" description="Disordered" evidence="1">
    <location>
        <begin position="122"/>
        <end position="251"/>
    </location>
</feature>
<accession>A0A2W1FQ59</accession>
<evidence type="ECO:0000313" key="3">
    <source>
        <dbReference type="Proteomes" id="UP000249757"/>
    </source>
</evidence>